<feature type="chain" id="PRO_5045059652" evidence="1">
    <location>
        <begin position="24"/>
        <end position="447"/>
    </location>
</feature>
<reference evidence="2 3" key="1">
    <citation type="submission" date="2024-03" db="EMBL/GenBank/DDBJ databases">
        <title>Human intestinal bacterial collection.</title>
        <authorList>
            <person name="Pauvert C."/>
            <person name="Hitch T.C.A."/>
            <person name="Clavel T."/>
        </authorList>
    </citation>
    <scope>NUCLEOTIDE SEQUENCE [LARGE SCALE GENOMIC DNA]</scope>
    <source>
        <strain evidence="2 3">CLA-JM-H11</strain>
    </source>
</reference>
<dbReference type="PROSITE" id="PS51257">
    <property type="entry name" value="PROKAR_LIPOPROTEIN"/>
    <property type="match status" value="1"/>
</dbReference>
<keyword evidence="1" id="KW-0732">Signal</keyword>
<dbReference type="InterPro" id="IPR006059">
    <property type="entry name" value="SBP"/>
</dbReference>
<dbReference type="SUPFAM" id="SSF53850">
    <property type="entry name" value="Periplasmic binding protein-like II"/>
    <property type="match status" value="1"/>
</dbReference>
<dbReference type="EMBL" id="JBBMFA010000050">
    <property type="protein sequence ID" value="MEQ2519339.1"/>
    <property type="molecule type" value="Genomic_DNA"/>
</dbReference>
<feature type="signal peptide" evidence="1">
    <location>
        <begin position="1"/>
        <end position="23"/>
    </location>
</feature>
<sequence>MNFKKWMALGLTAALAVSLAACGQNSESAAQQTAAAAGSEDVQTEPVEITFYSYTLLNASAQEATQKLMDEFMAQNPDVKVTGVPVSNSDMAARLQADMAAGEVPDVAQLPFRAMDFAINGLGAVAINDLTTEEEFDKNFETFSPNGLALGEYDGKTYCLPFTFSTPVLFYNGTLFEQAGLDPNDPPETWDEVLQYGQAIKEANPDVEALHVATTGASSGEWIAQALIYSNGGSILSEDRSTITFNEEGGMGAMQMLRGMADAGVHGTMTEEEATEAFSNGNLAMYLQSSAVHASMKKAAEAGGWDLYGAAMPAFTGKEAVPTNSGSALFVFTQDEAKRDAVWRFLQFVSSDRGYEIITAEIGYLPLRPALVEEGGALYEFAQENPLLGVNMEQMTRMRQTTAFPTENWQTLSASLYEMVDKVLWTDEPVEQIVNDTAAQDQELLNG</sequence>
<dbReference type="CDD" id="cd14748">
    <property type="entry name" value="PBP2_UgpB"/>
    <property type="match status" value="1"/>
</dbReference>
<dbReference type="InterPro" id="IPR050490">
    <property type="entry name" value="Bact_solute-bd_prot1"/>
</dbReference>
<accession>A0ABV1GBY2</accession>
<dbReference type="Pfam" id="PF13416">
    <property type="entry name" value="SBP_bac_8"/>
    <property type="match status" value="1"/>
</dbReference>
<comment type="caution">
    <text evidence="2">The sequence shown here is derived from an EMBL/GenBank/DDBJ whole genome shotgun (WGS) entry which is preliminary data.</text>
</comment>
<name>A0ABV1GBY2_9FIRM</name>
<evidence type="ECO:0000313" key="3">
    <source>
        <dbReference type="Proteomes" id="UP001477672"/>
    </source>
</evidence>
<dbReference type="PANTHER" id="PTHR43649:SF12">
    <property type="entry name" value="DIACETYLCHITOBIOSE BINDING PROTEIN DASA"/>
    <property type="match status" value="1"/>
</dbReference>
<evidence type="ECO:0000313" key="2">
    <source>
        <dbReference type="EMBL" id="MEQ2519339.1"/>
    </source>
</evidence>
<organism evidence="2 3">
    <name type="scientific">Ruthenibacterium intestinale</name>
    <dbReference type="NCBI Taxonomy" id="3133163"/>
    <lineage>
        <taxon>Bacteria</taxon>
        <taxon>Bacillati</taxon>
        <taxon>Bacillota</taxon>
        <taxon>Clostridia</taxon>
        <taxon>Eubacteriales</taxon>
        <taxon>Oscillospiraceae</taxon>
        <taxon>Ruthenibacterium</taxon>
    </lineage>
</organism>
<evidence type="ECO:0000256" key="1">
    <source>
        <dbReference type="SAM" id="SignalP"/>
    </source>
</evidence>
<gene>
    <name evidence="2" type="ORF">WMO24_02640</name>
</gene>
<dbReference type="Gene3D" id="3.40.190.10">
    <property type="entry name" value="Periplasmic binding protein-like II"/>
    <property type="match status" value="1"/>
</dbReference>
<keyword evidence="3" id="KW-1185">Reference proteome</keyword>
<dbReference type="RefSeq" id="WP_349214735.1">
    <property type="nucleotide sequence ID" value="NZ_JBBMFA010000050.1"/>
</dbReference>
<dbReference type="PANTHER" id="PTHR43649">
    <property type="entry name" value="ARABINOSE-BINDING PROTEIN-RELATED"/>
    <property type="match status" value="1"/>
</dbReference>
<protein>
    <submittedName>
        <fullName evidence="2">ABC transporter substrate-binding protein</fullName>
    </submittedName>
</protein>
<proteinExistence type="predicted"/>
<dbReference type="Proteomes" id="UP001477672">
    <property type="component" value="Unassembled WGS sequence"/>
</dbReference>